<evidence type="ECO:0000313" key="2">
    <source>
        <dbReference type="Proteomes" id="UP000249057"/>
    </source>
</evidence>
<protein>
    <submittedName>
        <fullName evidence="1">Uncharacterized protein</fullName>
    </submittedName>
</protein>
<keyword evidence="2" id="KW-1185">Reference proteome</keyword>
<name>A0ACD1GFF2_9EURO</name>
<dbReference type="EMBL" id="KZ825326">
    <property type="protein sequence ID" value="RAH48024.1"/>
    <property type="molecule type" value="Genomic_DNA"/>
</dbReference>
<evidence type="ECO:0000313" key="1">
    <source>
        <dbReference type="EMBL" id="RAH48024.1"/>
    </source>
</evidence>
<accession>A0ACD1GFF2</accession>
<sequence length="172" mass="19083">MQSEYENQRERQTGQTKVFGKYSIVATITNPTIPRALTDSNRLTGKHLTGNEHTRWLTLYAPMGKSIFLHMSVTNLGFSRAGSANGPELWLAILLSRRADVGLFSFAPVTRHVSQLVTQHSDQGLEDATSHALQMSAMLACNAPRCNSSEFSEAHTWIGFDCDGQARSTRRN</sequence>
<gene>
    <name evidence="1" type="ORF">BO95DRAFT_491174</name>
</gene>
<reference evidence="1" key="1">
    <citation type="submission" date="2018-02" db="EMBL/GenBank/DDBJ databases">
        <title>The genomes of Aspergillus section Nigri reveals drivers in fungal speciation.</title>
        <authorList>
            <consortium name="DOE Joint Genome Institute"/>
            <person name="Vesth T.C."/>
            <person name="Nybo J."/>
            <person name="Theobald S."/>
            <person name="Brandl J."/>
            <person name="Frisvad J.C."/>
            <person name="Nielsen K.F."/>
            <person name="Lyhne E.K."/>
            <person name="Kogle M.E."/>
            <person name="Kuo A."/>
            <person name="Riley R."/>
            <person name="Clum A."/>
            <person name="Nolan M."/>
            <person name="Lipzen A."/>
            <person name="Salamov A."/>
            <person name="Henrissat B."/>
            <person name="Wiebenga A."/>
            <person name="De vries R.P."/>
            <person name="Grigoriev I.V."/>
            <person name="Mortensen U.H."/>
            <person name="Andersen M.R."/>
            <person name="Baker S.E."/>
        </authorList>
    </citation>
    <scope>NUCLEOTIDE SEQUENCE</scope>
    <source>
        <strain evidence="1">CBS 621.78</strain>
    </source>
</reference>
<organism evidence="1 2">
    <name type="scientific">Aspergillus brunneoviolaceus CBS 621.78</name>
    <dbReference type="NCBI Taxonomy" id="1450534"/>
    <lineage>
        <taxon>Eukaryota</taxon>
        <taxon>Fungi</taxon>
        <taxon>Dikarya</taxon>
        <taxon>Ascomycota</taxon>
        <taxon>Pezizomycotina</taxon>
        <taxon>Eurotiomycetes</taxon>
        <taxon>Eurotiomycetidae</taxon>
        <taxon>Eurotiales</taxon>
        <taxon>Aspergillaceae</taxon>
        <taxon>Aspergillus</taxon>
        <taxon>Aspergillus subgen. Circumdati</taxon>
    </lineage>
</organism>
<proteinExistence type="predicted"/>
<dbReference type="Proteomes" id="UP000249057">
    <property type="component" value="Unassembled WGS sequence"/>
</dbReference>